<feature type="signal peptide" evidence="3">
    <location>
        <begin position="1"/>
        <end position="21"/>
    </location>
</feature>
<dbReference type="GeneID" id="63750328"/>
<dbReference type="EMBL" id="KV878210">
    <property type="protein sequence ID" value="OJJ38840.1"/>
    <property type="molecule type" value="Genomic_DNA"/>
</dbReference>
<name>A0A1L9RV76_ASPWE</name>
<dbReference type="VEuPathDB" id="FungiDB:ASPWEDRAFT_36513"/>
<keyword evidence="2" id="KW-1133">Transmembrane helix</keyword>
<feature type="chain" id="PRO_5012047137" evidence="3">
    <location>
        <begin position="22"/>
        <end position="391"/>
    </location>
</feature>
<accession>A0A1L9RV76</accession>
<feature type="compositionally biased region" description="Low complexity" evidence="1">
    <location>
        <begin position="353"/>
        <end position="366"/>
    </location>
</feature>
<protein>
    <submittedName>
        <fullName evidence="4">Uncharacterized protein</fullName>
    </submittedName>
</protein>
<keyword evidence="2" id="KW-0472">Membrane</keyword>
<feature type="region of interest" description="Disordered" evidence="1">
    <location>
        <begin position="323"/>
        <end position="366"/>
    </location>
</feature>
<dbReference type="STRING" id="1073089.A0A1L9RV76"/>
<gene>
    <name evidence="4" type="ORF">ASPWEDRAFT_36513</name>
</gene>
<keyword evidence="2" id="KW-0812">Transmembrane</keyword>
<dbReference type="Proteomes" id="UP000184383">
    <property type="component" value="Unassembled WGS sequence"/>
</dbReference>
<dbReference type="AlphaFoldDB" id="A0A1L9RV76"/>
<feature type="compositionally biased region" description="Polar residues" evidence="1">
    <location>
        <begin position="271"/>
        <end position="281"/>
    </location>
</feature>
<feature type="transmembrane region" description="Helical" evidence="2">
    <location>
        <begin position="164"/>
        <end position="186"/>
    </location>
</feature>
<evidence type="ECO:0000256" key="2">
    <source>
        <dbReference type="SAM" id="Phobius"/>
    </source>
</evidence>
<feature type="compositionally biased region" description="Polar residues" evidence="1">
    <location>
        <begin position="92"/>
        <end position="125"/>
    </location>
</feature>
<keyword evidence="3" id="KW-0732">Signal</keyword>
<evidence type="ECO:0000256" key="3">
    <source>
        <dbReference type="SAM" id="SignalP"/>
    </source>
</evidence>
<feature type="compositionally biased region" description="Polar residues" evidence="1">
    <location>
        <begin position="339"/>
        <end position="352"/>
    </location>
</feature>
<organism evidence="4 5">
    <name type="scientific">Aspergillus wentii DTO 134E9</name>
    <dbReference type="NCBI Taxonomy" id="1073089"/>
    <lineage>
        <taxon>Eukaryota</taxon>
        <taxon>Fungi</taxon>
        <taxon>Dikarya</taxon>
        <taxon>Ascomycota</taxon>
        <taxon>Pezizomycotina</taxon>
        <taxon>Eurotiomycetes</taxon>
        <taxon>Eurotiomycetidae</taxon>
        <taxon>Eurotiales</taxon>
        <taxon>Aspergillaceae</taxon>
        <taxon>Aspergillus</taxon>
        <taxon>Aspergillus subgen. Cremei</taxon>
    </lineage>
</organism>
<proteinExistence type="predicted"/>
<dbReference type="RefSeq" id="XP_040692516.1">
    <property type="nucleotide sequence ID" value="XM_040834480.1"/>
</dbReference>
<dbReference type="OrthoDB" id="4501674at2759"/>
<evidence type="ECO:0000313" key="4">
    <source>
        <dbReference type="EMBL" id="OJJ38840.1"/>
    </source>
</evidence>
<feature type="region of interest" description="Disordered" evidence="1">
    <location>
        <begin position="79"/>
        <end position="125"/>
    </location>
</feature>
<evidence type="ECO:0000313" key="5">
    <source>
        <dbReference type="Proteomes" id="UP000184383"/>
    </source>
</evidence>
<feature type="compositionally biased region" description="Basic and acidic residues" evidence="1">
    <location>
        <begin position="81"/>
        <end position="91"/>
    </location>
</feature>
<sequence length="391" mass="42106">MRSSIIIVAIGCFSAAKLTWSQLVIAPLSNTPVPPSTQLPSEGAQDASSTVQIQMVKVQSDQEESVGGFYNVFKPKFSNKRSSEKGSHELNNDTSGANEGSDNTKRTPSSKTTNTETRISNGTSNAINSGANFSVYSTATESLSRATPSNKSLIPLWNYKKSSIAAACIFTTVAVAAIITLLILCIKRFRKSWERHKRERQNGGASKYSAIPLTEENLASNSNLKLKNQASRESLMFYKSNSSSLSFDVMERDQHPVNKKHRANDVPDTMDPSQLASVPGTITNSNSHLKCYIAPEEGHFGFIQNTAAVLHHPLAQISSLEAMESQDRNGPASCHGPESTAQDTVDQANKARNSSGSGSDESSKSNNLALLPSIQKSTSPLFRLSAFGSGL</sequence>
<keyword evidence="5" id="KW-1185">Reference proteome</keyword>
<evidence type="ECO:0000256" key="1">
    <source>
        <dbReference type="SAM" id="MobiDB-lite"/>
    </source>
</evidence>
<reference evidence="5" key="1">
    <citation type="journal article" date="2017" name="Genome Biol.">
        <title>Comparative genomics reveals high biological diversity and specific adaptations in the industrially and medically important fungal genus Aspergillus.</title>
        <authorList>
            <person name="de Vries R.P."/>
            <person name="Riley R."/>
            <person name="Wiebenga A."/>
            <person name="Aguilar-Osorio G."/>
            <person name="Amillis S."/>
            <person name="Uchima C.A."/>
            <person name="Anderluh G."/>
            <person name="Asadollahi M."/>
            <person name="Askin M."/>
            <person name="Barry K."/>
            <person name="Battaglia E."/>
            <person name="Bayram O."/>
            <person name="Benocci T."/>
            <person name="Braus-Stromeyer S.A."/>
            <person name="Caldana C."/>
            <person name="Canovas D."/>
            <person name="Cerqueira G.C."/>
            <person name="Chen F."/>
            <person name="Chen W."/>
            <person name="Choi C."/>
            <person name="Clum A."/>
            <person name="Dos Santos R.A."/>
            <person name="Damasio A.R."/>
            <person name="Diallinas G."/>
            <person name="Emri T."/>
            <person name="Fekete E."/>
            <person name="Flipphi M."/>
            <person name="Freyberg S."/>
            <person name="Gallo A."/>
            <person name="Gournas C."/>
            <person name="Habgood R."/>
            <person name="Hainaut M."/>
            <person name="Harispe M.L."/>
            <person name="Henrissat B."/>
            <person name="Hilden K.S."/>
            <person name="Hope R."/>
            <person name="Hossain A."/>
            <person name="Karabika E."/>
            <person name="Karaffa L."/>
            <person name="Karanyi Z."/>
            <person name="Krasevec N."/>
            <person name="Kuo A."/>
            <person name="Kusch H."/>
            <person name="LaButti K."/>
            <person name="Lagendijk E.L."/>
            <person name="Lapidus A."/>
            <person name="Levasseur A."/>
            <person name="Lindquist E."/>
            <person name="Lipzen A."/>
            <person name="Logrieco A.F."/>
            <person name="MacCabe A."/>
            <person name="Maekelae M.R."/>
            <person name="Malavazi I."/>
            <person name="Melin P."/>
            <person name="Meyer V."/>
            <person name="Mielnichuk N."/>
            <person name="Miskei M."/>
            <person name="Molnar A.P."/>
            <person name="Mule G."/>
            <person name="Ngan C.Y."/>
            <person name="Orejas M."/>
            <person name="Orosz E."/>
            <person name="Ouedraogo J.P."/>
            <person name="Overkamp K.M."/>
            <person name="Park H.-S."/>
            <person name="Perrone G."/>
            <person name="Piumi F."/>
            <person name="Punt P.J."/>
            <person name="Ram A.F."/>
            <person name="Ramon A."/>
            <person name="Rauscher S."/>
            <person name="Record E."/>
            <person name="Riano-Pachon D.M."/>
            <person name="Robert V."/>
            <person name="Roehrig J."/>
            <person name="Ruller R."/>
            <person name="Salamov A."/>
            <person name="Salih N.S."/>
            <person name="Samson R.A."/>
            <person name="Sandor E."/>
            <person name="Sanguinetti M."/>
            <person name="Schuetze T."/>
            <person name="Sepcic K."/>
            <person name="Shelest E."/>
            <person name="Sherlock G."/>
            <person name="Sophianopoulou V."/>
            <person name="Squina F.M."/>
            <person name="Sun H."/>
            <person name="Susca A."/>
            <person name="Todd R.B."/>
            <person name="Tsang A."/>
            <person name="Unkles S.E."/>
            <person name="van de Wiele N."/>
            <person name="van Rossen-Uffink D."/>
            <person name="Oliveira J.V."/>
            <person name="Vesth T.C."/>
            <person name="Visser J."/>
            <person name="Yu J.-H."/>
            <person name="Zhou M."/>
            <person name="Andersen M.R."/>
            <person name="Archer D.B."/>
            <person name="Baker S.E."/>
            <person name="Benoit I."/>
            <person name="Brakhage A.A."/>
            <person name="Braus G.H."/>
            <person name="Fischer R."/>
            <person name="Frisvad J.C."/>
            <person name="Goldman G.H."/>
            <person name="Houbraken J."/>
            <person name="Oakley B."/>
            <person name="Pocsi I."/>
            <person name="Scazzocchio C."/>
            <person name="Seiboth B."/>
            <person name="vanKuyk P.A."/>
            <person name="Wortman J."/>
            <person name="Dyer P.S."/>
            <person name="Grigoriev I.V."/>
        </authorList>
    </citation>
    <scope>NUCLEOTIDE SEQUENCE [LARGE SCALE GENOMIC DNA]</scope>
    <source>
        <strain evidence="5">DTO 134E9</strain>
    </source>
</reference>
<feature type="region of interest" description="Disordered" evidence="1">
    <location>
        <begin position="259"/>
        <end position="281"/>
    </location>
</feature>